<accession>A0AAN8S378</accession>
<feature type="compositionally biased region" description="Gly residues" evidence="1">
    <location>
        <begin position="1"/>
        <end position="11"/>
    </location>
</feature>
<sequence>MVPEGRGGGAGGEEKPVPNQREKVKSNNNKDAECGEMVNWGKPNKAKEKCNLQKPEKKDGSHPGEGKNSFGE</sequence>
<dbReference type="Proteomes" id="UP001372834">
    <property type="component" value="Unassembled WGS sequence"/>
</dbReference>
<name>A0AAN8S378_POLSC</name>
<comment type="caution">
    <text evidence="2">The sequence shown here is derived from an EMBL/GenBank/DDBJ whole genome shotgun (WGS) entry which is preliminary data.</text>
</comment>
<protein>
    <submittedName>
        <fullName evidence="2">Uncharacterized protein</fullName>
    </submittedName>
</protein>
<feature type="compositionally biased region" description="Basic and acidic residues" evidence="1">
    <location>
        <begin position="45"/>
        <end position="65"/>
    </location>
</feature>
<evidence type="ECO:0000313" key="3">
    <source>
        <dbReference type="Proteomes" id="UP001372834"/>
    </source>
</evidence>
<feature type="region of interest" description="Disordered" evidence="1">
    <location>
        <begin position="1"/>
        <end position="72"/>
    </location>
</feature>
<feature type="compositionally biased region" description="Basic and acidic residues" evidence="1">
    <location>
        <begin position="12"/>
        <end position="33"/>
    </location>
</feature>
<evidence type="ECO:0000313" key="2">
    <source>
        <dbReference type="EMBL" id="KAK6619604.1"/>
    </source>
</evidence>
<gene>
    <name evidence="2" type="ORF">RUM43_012361</name>
</gene>
<proteinExistence type="predicted"/>
<evidence type="ECO:0000256" key="1">
    <source>
        <dbReference type="SAM" id="MobiDB-lite"/>
    </source>
</evidence>
<organism evidence="2 3">
    <name type="scientific">Polyplax serrata</name>
    <name type="common">Common mouse louse</name>
    <dbReference type="NCBI Taxonomy" id="468196"/>
    <lineage>
        <taxon>Eukaryota</taxon>
        <taxon>Metazoa</taxon>
        <taxon>Ecdysozoa</taxon>
        <taxon>Arthropoda</taxon>
        <taxon>Hexapoda</taxon>
        <taxon>Insecta</taxon>
        <taxon>Pterygota</taxon>
        <taxon>Neoptera</taxon>
        <taxon>Paraneoptera</taxon>
        <taxon>Psocodea</taxon>
        <taxon>Troctomorpha</taxon>
        <taxon>Phthiraptera</taxon>
        <taxon>Anoplura</taxon>
        <taxon>Polyplacidae</taxon>
        <taxon>Polyplax</taxon>
    </lineage>
</organism>
<reference evidence="2 3" key="1">
    <citation type="submission" date="2023-10" db="EMBL/GenBank/DDBJ databases">
        <title>Genomes of two closely related lineages of the louse Polyplax serrata with different host specificities.</title>
        <authorList>
            <person name="Martinu J."/>
            <person name="Tarabai H."/>
            <person name="Stefka J."/>
            <person name="Hypsa V."/>
        </authorList>
    </citation>
    <scope>NUCLEOTIDE SEQUENCE [LARGE SCALE GENOMIC DNA]</scope>
    <source>
        <strain evidence="2">HR10_N</strain>
    </source>
</reference>
<dbReference type="EMBL" id="JAWJWE010000040">
    <property type="protein sequence ID" value="KAK6619604.1"/>
    <property type="molecule type" value="Genomic_DNA"/>
</dbReference>
<dbReference type="AlphaFoldDB" id="A0AAN8S378"/>